<dbReference type="Proteomes" id="UP000682802">
    <property type="component" value="Chromosome 2"/>
</dbReference>
<keyword evidence="6" id="KW-0106">Calcium</keyword>
<comment type="cofactor">
    <cofactor evidence="1">
        <name>Ca(2+)</name>
        <dbReference type="ChEBI" id="CHEBI:29108"/>
    </cofactor>
</comment>
<evidence type="ECO:0000256" key="2">
    <source>
        <dbReference type="ARBA" id="ARBA00008779"/>
    </source>
</evidence>
<evidence type="ECO:0000256" key="5">
    <source>
        <dbReference type="ARBA" id="ARBA00022801"/>
    </source>
</evidence>
<evidence type="ECO:0000313" key="8">
    <source>
        <dbReference type="EMBL" id="QWG09319.1"/>
    </source>
</evidence>
<evidence type="ECO:0000256" key="1">
    <source>
        <dbReference type="ARBA" id="ARBA00001913"/>
    </source>
</evidence>
<dbReference type="InterPro" id="IPR017850">
    <property type="entry name" value="Alkaline_phosphatase_core_sf"/>
</dbReference>
<protein>
    <submittedName>
        <fullName evidence="8">Sulfatase</fullName>
    </submittedName>
</protein>
<dbReference type="SUPFAM" id="SSF53649">
    <property type="entry name" value="Alkaline phosphatase-like"/>
    <property type="match status" value="1"/>
</dbReference>
<gene>
    <name evidence="8" type="ORF">KM029_22195</name>
</gene>
<comment type="similarity">
    <text evidence="2">Belongs to the sulfatase family.</text>
</comment>
<dbReference type="InterPro" id="IPR000917">
    <property type="entry name" value="Sulfatase_N"/>
</dbReference>
<dbReference type="InterPro" id="IPR035874">
    <property type="entry name" value="IDS"/>
</dbReference>
<dbReference type="RefSeq" id="WP_144075998.1">
    <property type="nucleotide sequence ID" value="NZ_CP076129.1"/>
</dbReference>
<keyword evidence="9" id="KW-1185">Reference proteome</keyword>
<dbReference type="Gene3D" id="3.40.720.10">
    <property type="entry name" value="Alkaline Phosphatase, subunit A"/>
    <property type="match status" value="1"/>
</dbReference>
<organism evidence="8 9">
    <name type="scientific">Flammeovirga kamogawensis</name>
    <dbReference type="NCBI Taxonomy" id="373891"/>
    <lineage>
        <taxon>Bacteria</taxon>
        <taxon>Pseudomonadati</taxon>
        <taxon>Bacteroidota</taxon>
        <taxon>Cytophagia</taxon>
        <taxon>Cytophagales</taxon>
        <taxon>Flammeovirgaceae</taxon>
        <taxon>Flammeovirga</taxon>
    </lineage>
</organism>
<evidence type="ECO:0000256" key="3">
    <source>
        <dbReference type="ARBA" id="ARBA00022723"/>
    </source>
</evidence>
<dbReference type="CDD" id="cd16030">
    <property type="entry name" value="iduronate-2-sulfatase"/>
    <property type="match status" value="1"/>
</dbReference>
<accession>A0ABX8H0V2</accession>
<dbReference type="PANTHER" id="PTHR45953:SF1">
    <property type="entry name" value="IDURONATE 2-SULFATASE"/>
    <property type="match status" value="1"/>
</dbReference>
<reference evidence="8 9" key="1">
    <citation type="submission" date="2021-05" db="EMBL/GenBank/DDBJ databases">
        <title>Comparative genomic studies on the polysaccharide-degrading batcterial strains of the Flammeovirga genus.</title>
        <authorList>
            <person name="Zewei F."/>
            <person name="Zheng Z."/>
            <person name="Yu L."/>
            <person name="Ruyue G."/>
            <person name="Yanhong M."/>
            <person name="Yuanyuan C."/>
            <person name="Jingyan G."/>
            <person name="Wenjun H."/>
        </authorList>
    </citation>
    <scope>NUCLEOTIDE SEQUENCE [LARGE SCALE GENOMIC DNA]</scope>
    <source>
        <strain evidence="8 9">YS10</strain>
    </source>
</reference>
<keyword evidence="3" id="KW-0479">Metal-binding</keyword>
<proteinExistence type="inferred from homology"/>
<evidence type="ECO:0000259" key="7">
    <source>
        <dbReference type="Pfam" id="PF00884"/>
    </source>
</evidence>
<keyword evidence="5" id="KW-0378">Hydrolase</keyword>
<dbReference type="EMBL" id="CP076129">
    <property type="protein sequence ID" value="QWG09319.1"/>
    <property type="molecule type" value="Genomic_DNA"/>
</dbReference>
<keyword evidence="4" id="KW-0732">Signal</keyword>
<evidence type="ECO:0000256" key="6">
    <source>
        <dbReference type="ARBA" id="ARBA00022837"/>
    </source>
</evidence>
<evidence type="ECO:0000256" key="4">
    <source>
        <dbReference type="ARBA" id="ARBA00022729"/>
    </source>
</evidence>
<evidence type="ECO:0000313" key="9">
    <source>
        <dbReference type="Proteomes" id="UP000682802"/>
    </source>
</evidence>
<dbReference type="Pfam" id="PF00884">
    <property type="entry name" value="Sulfatase"/>
    <property type="match status" value="1"/>
</dbReference>
<dbReference type="PANTHER" id="PTHR45953">
    <property type="entry name" value="IDURONATE 2-SULFATASE"/>
    <property type="match status" value="1"/>
</dbReference>
<name>A0ABX8H0V2_9BACT</name>
<feature type="domain" description="Sulfatase N-terminal" evidence="7">
    <location>
        <begin position="31"/>
        <end position="364"/>
    </location>
</feature>
<sequence>MRYTYNILLTVFLTVIIFSNGFCQEKSEKRPNILFIAIDDMNDWTGFLGGHEQTITPNMDKLADQGVNFTNAHCSAPGCSPSRNSLLYGVEPFNSGLYPFYEHDIHATLMKEYTSLPRLLKENGYETFGAGKIHHGNLSDNREWTHYEETKGGKQIYVEGEGFMKNKKMSFRPTHHADEDHKDFQVASYGIDVLNEKHDKPFFLAVGIVKPHLPFDAPKRFFDALPENIQAPAIYEEDLMDIPKEGLGMRKAGDYNFFKKEGKWEDVRRAYLACISWADFNIGRVLEALENSEYADNTIVVLWSDHGYHLGEKMSFKKFTLWEEATKVPFIIYDPRKDSKVKGGEKYDEAVSLINIYKTIADFAAVETPKYVDGESLVPVLKHPNKILKQPAITSWGKGNYAVRTEDYRYIRYYDGTEELYFHTEDDNEWYNLAQSEGYQEKKKELASYLPQNEAPLVKDYVTPWSVEGEGKAEFRGFEVKKKTKKKKKASMK</sequence>